<accession>A0A9X3CPC9</accession>
<name>A0A9X3CPC9_9VIBR</name>
<evidence type="ECO:0000313" key="2">
    <source>
        <dbReference type="Proteomes" id="UP001155587"/>
    </source>
</evidence>
<sequence>MFILVSILISLCLLALIYRYSYRHNHKLERRYQLIVHLRDLVNLIQRHRSGSHYSLAFDQKKAKQLRKVEQAIDVHCQALIQLSHINNKPMYRVLHNNIALMIRSWTHFSVNKNQIVHGKMVRHLLLLIDDLMVAWLIDIEKEELEKEYSTKWHCVIDCLDCLTQLRLCIQKSDSTLGKQQLLHYCQIMRKKLHRLSVTHSHTLAPLPIYGVAMVDLDAILANPPELIDKESMYQLSSALSDSILNIYDELIGELAETLYQPLPKLAVI</sequence>
<dbReference type="EMBL" id="JAKRRY010000014">
    <property type="protein sequence ID" value="MCW8346749.1"/>
    <property type="molecule type" value="Genomic_DNA"/>
</dbReference>
<gene>
    <name evidence="1" type="ORF">MD535_12160</name>
</gene>
<dbReference type="RefSeq" id="WP_265675287.1">
    <property type="nucleotide sequence ID" value="NZ_JAKRRY010000014.1"/>
</dbReference>
<comment type="caution">
    <text evidence="1">The sequence shown here is derived from an EMBL/GenBank/DDBJ whole genome shotgun (WGS) entry which is preliminary data.</text>
</comment>
<protein>
    <recommendedName>
        <fullName evidence="3">Nitrate/nitrite sensing protein domain-containing protein</fullName>
    </recommendedName>
</protein>
<evidence type="ECO:0000313" key="1">
    <source>
        <dbReference type="EMBL" id="MCW8346749.1"/>
    </source>
</evidence>
<proteinExistence type="predicted"/>
<evidence type="ECO:0008006" key="3">
    <source>
        <dbReference type="Google" id="ProtNLM"/>
    </source>
</evidence>
<dbReference type="AlphaFoldDB" id="A0A9X3CPC9"/>
<keyword evidence="2" id="KW-1185">Reference proteome</keyword>
<organism evidence="1 2">
    <name type="scientific">Vibrio qingdaonensis</name>
    <dbReference type="NCBI Taxonomy" id="2829491"/>
    <lineage>
        <taxon>Bacteria</taxon>
        <taxon>Pseudomonadati</taxon>
        <taxon>Pseudomonadota</taxon>
        <taxon>Gammaproteobacteria</taxon>
        <taxon>Vibrionales</taxon>
        <taxon>Vibrionaceae</taxon>
        <taxon>Vibrio</taxon>
    </lineage>
</organism>
<dbReference type="Proteomes" id="UP001155587">
    <property type="component" value="Unassembled WGS sequence"/>
</dbReference>
<reference evidence="1" key="1">
    <citation type="submission" date="2022-02" db="EMBL/GenBank/DDBJ databases">
        <title>Vibrio sp. nov, a new bacterium isolated from seawater.</title>
        <authorList>
            <person name="Yuan Y."/>
        </authorList>
    </citation>
    <scope>NUCLEOTIDE SEQUENCE</scope>
    <source>
        <strain evidence="1">ZSDZ65</strain>
    </source>
</reference>